<sequence>MDCSLSRGAKGEVVLLEGQNYTMRKGYPKFYVYELPPNLTSWFNIRRVDRPLHLLFWQRLMSTGLRTTNGYEADYFFIPLNMRHIKAPQHTEWAIPYIQRTWPFWNEVDHGQRHLIIHTGDMGRHELHLTDSRRLMASLDNMTWLTHWGMTKYHNATTWAPSTRPGKDVVVPVMITTHGFEFSPLNPAIEAAAIRKGKPFLRRGTFFFAGRMCGDRKPPNSTTGECQTQGRPDYSAGVRIKTYYHHRNRTGFRVVPFTKRYMKDITSHKFCLAPTGGGHGKRQVLVALMGCIPVTITDGVHQPFEPELDWGSFSVPVLEKDIPVLHDILWGIDNATVASMQHKLRCAAQHMYYSSSVGAIMGEDGRYDAFETIIEILRMRLKYPDVPPERYREVDEHFRQFSDCELGGPTKGVLCGQGHKRTYEDTPTCNECHLKIMHRRTGSHFYAWAGGMICCTELNMMDCPKMWS</sequence>
<dbReference type="PANTHER" id="PTHR11062:SF376">
    <property type="entry name" value="EXOSTOSIN FAMILY PROTEIN"/>
    <property type="match status" value="1"/>
</dbReference>
<dbReference type="Pfam" id="PF03016">
    <property type="entry name" value="Exostosin_GT47"/>
    <property type="match status" value="1"/>
</dbReference>
<comment type="subcellular location">
    <subcellularLocation>
        <location evidence="1">Golgi apparatus membrane</location>
        <topology evidence="1">Single-pass type II membrane protein</topology>
    </subcellularLocation>
</comment>
<evidence type="ECO:0000313" key="6">
    <source>
        <dbReference type="Proteomes" id="UP000612055"/>
    </source>
</evidence>
<dbReference type="EMBL" id="JAEHOE010000012">
    <property type="protein sequence ID" value="KAG2497997.1"/>
    <property type="molecule type" value="Genomic_DNA"/>
</dbReference>
<evidence type="ECO:0000256" key="3">
    <source>
        <dbReference type="ARBA" id="ARBA00023034"/>
    </source>
</evidence>
<comment type="caution">
    <text evidence="5">The sequence shown here is derived from an EMBL/GenBank/DDBJ whole genome shotgun (WGS) entry which is preliminary data.</text>
</comment>
<dbReference type="GO" id="GO:0000139">
    <property type="term" value="C:Golgi membrane"/>
    <property type="evidence" value="ECO:0007669"/>
    <property type="project" value="UniProtKB-SubCell"/>
</dbReference>
<feature type="domain" description="Exostosin GT47" evidence="4">
    <location>
        <begin position="29"/>
        <end position="329"/>
    </location>
</feature>
<keyword evidence="3" id="KW-0333">Golgi apparatus</keyword>
<dbReference type="InterPro" id="IPR040911">
    <property type="entry name" value="Exostosin_GT47"/>
</dbReference>
<dbReference type="Proteomes" id="UP000612055">
    <property type="component" value="Unassembled WGS sequence"/>
</dbReference>
<protein>
    <recommendedName>
        <fullName evidence="4">Exostosin GT47 domain-containing protein</fullName>
    </recommendedName>
</protein>
<evidence type="ECO:0000259" key="4">
    <source>
        <dbReference type="Pfam" id="PF03016"/>
    </source>
</evidence>
<dbReference type="PANTHER" id="PTHR11062">
    <property type="entry name" value="EXOSTOSIN HEPARAN SULFATE GLYCOSYLTRANSFERASE -RELATED"/>
    <property type="match status" value="1"/>
</dbReference>
<dbReference type="GO" id="GO:0016757">
    <property type="term" value="F:glycosyltransferase activity"/>
    <property type="evidence" value="ECO:0007669"/>
    <property type="project" value="InterPro"/>
</dbReference>
<reference evidence="5" key="1">
    <citation type="journal article" date="2020" name="bioRxiv">
        <title>Comparative genomics of Chlamydomonas.</title>
        <authorList>
            <person name="Craig R.J."/>
            <person name="Hasan A.R."/>
            <person name="Ness R.W."/>
            <person name="Keightley P.D."/>
        </authorList>
    </citation>
    <scope>NUCLEOTIDE SEQUENCE</scope>
    <source>
        <strain evidence="5">CCAP 11/70</strain>
    </source>
</reference>
<dbReference type="OrthoDB" id="1924787at2759"/>
<evidence type="ECO:0000256" key="1">
    <source>
        <dbReference type="ARBA" id="ARBA00004323"/>
    </source>
</evidence>
<gene>
    <name evidence="5" type="ORF">HYH03_004256</name>
</gene>
<evidence type="ECO:0000256" key="2">
    <source>
        <dbReference type="ARBA" id="ARBA00010271"/>
    </source>
</evidence>
<organism evidence="5 6">
    <name type="scientific">Edaphochlamys debaryana</name>
    <dbReference type="NCBI Taxonomy" id="47281"/>
    <lineage>
        <taxon>Eukaryota</taxon>
        <taxon>Viridiplantae</taxon>
        <taxon>Chlorophyta</taxon>
        <taxon>core chlorophytes</taxon>
        <taxon>Chlorophyceae</taxon>
        <taxon>CS clade</taxon>
        <taxon>Chlamydomonadales</taxon>
        <taxon>Chlamydomonadales incertae sedis</taxon>
        <taxon>Edaphochlamys</taxon>
    </lineage>
</organism>
<accession>A0A836C3P9</accession>
<proteinExistence type="inferred from homology"/>
<comment type="similarity">
    <text evidence="2">Belongs to the glycosyltransferase 47 family.</text>
</comment>
<dbReference type="InterPro" id="IPR004263">
    <property type="entry name" value="Exostosin"/>
</dbReference>
<dbReference type="AlphaFoldDB" id="A0A836C3P9"/>
<evidence type="ECO:0000313" key="5">
    <source>
        <dbReference type="EMBL" id="KAG2497997.1"/>
    </source>
</evidence>
<name>A0A836C3P9_9CHLO</name>
<keyword evidence="6" id="KW-1185">Reference proteome</keyword>